<comment type="caution">
    <text evidence="2">The sequence shown here is derived from an EMBL/GenBank/DDBJ whole genome shotgun (WGS) entry which is preliminary data.</text>
</comment>
<evidence type="ECO:0008006" key="4">
    <source>
        <dbReference type="Google" id="ProtNLM"/>
    </source>
</evidence>
<proteinExistence type="predicted"/>
<dbReference type="RefSeq" id="WP_175588875.1">
    <property type="nucleotide sequence ID" value="NZ_JABWGN010000003.1"/>
</dbReference>
<dbReference type="Proteomes" id="UP000586042">
    <property type="component" value="Unassembled WGS sequence"/>
</dbReference>
<sequence length="200" mass="21260">MANIGRRSALRLVAAASVAAVSGLAVTARPALAAQHLWGTCTRCRVLWFTGNGTRGGCPAGDILDGGHHHFGIDWMVKTVEDGGAGQPGWRWCAWCQALWFNGGTGGSACPSSRISAHSPIGPVVVGQPTAVSGEYVLEDITNRDRPGGFSGWRWCFKCSGLWDATSNSLYTGNVCPRDRQPHSLAGSGDYLLRRFGSTR</sequence>
<reference evidence="2 3" key="1">
    <citation type="submission" date="2020-06" db="EMBL/GenBank/DDBJ databases">
        <title>Nonomuraea sp. SMC257, a novel actinomycete isolated from soil.</title>
        <authorList>
            <person name="Chanama M."/>
        </authorList>
    </citation>
    <scope>NUCLEOTIDE SEQUENCE [LARGE SCALE GENOMIC DNA]</scope>
    <source>
        <strain evidence="2 3">SMC257</strain>
    </source>
</reference>
<feature type="signal peptide" evidence="1">
    <location>
        <begin position="1"/>
        <end position="33"/>
    </location>
</feature>
<organism evidence="2 3">
    <name type="scientific">Nonomuraea montanisoli</name>
    <dbReference type="NCBI Taxonomy" id="2741721"/>
    <lineage>
        <taxon>Bacteria</taxon>
        <taxon>Bacillati</taxon>
        <taxon>Actinomycetota</taxon>
        <taxon>Actinomycetes</taxon>
        <taxon>Streptosporangiales</taxon>
        <taxon>Streptosporangiaceae</taxon>
        <taxon>Nonomuraea</taxon>
    </lineage>
</organism>
<dbReference type="PROSITE" id="PS51318">
    <property type="entry name" value="TAT"/>
    <property type="match status" value="1"/>
</dbReference>
<feature type="chain" id="PRO_5031565869" description="Twin-arginine translocation signal domain-containing protein" evidence="1">
    <location>
        <begin position="34"/>
        <end position="200"/>
    </location>
</feature>
<evidence type="ECO:0000256" key="1">
    <source>
        <dbReference type="SAM" id="SignalP"/>
    </source>
</evidence>
<evidence type="ECO:0000313" key="3">
    <source>
        <dbReference type="Proteomes" id="UP000586042"/>
    </source>
</evidence>
<gene>
    <name evidence="2" type="ORF">HTZ77_08265</name>
</gene>
<keyword evidence="3" id="KW-1185">Reference proteome</keyword>
<keyword evidence="1" id="KW-0732">Signal</keyword>
<evidence type="ECO:0000313" key="2">
    <source>
        <dbReference type="EMBL" id="NUW31416.1"/>
    </source>
</evidence>
<name>A0A7Y6I4Q0_9ACTN</name>
<dbReference type="InterPro" id="IPR006311">
    <property type="entry name" value="TAT_signal"/>
</dbReference>
<protein>
    <recommendedName>
        <fullName evidence="4">Twin-arginine translocation signal domain-containing protein</fullName>
    </recommendedName>
</protein>
<dbReference type="EMBL" id="JABWGN010000003">
    <property type="protein sequence ID" value="NUW31416.1"/>
    <property type="molecule type" value="Genomic_DNA"/>
</dbReference>
<dbReference type="AlphaFoldDB" id="A0A7Y6I4Q0"/>
<accession>A0A7Y6I4Q0</accession>